<dbReference type="Proteomes" id="UP000596660">
    <property type="component" value="Unplaced"/>
</dbReference>
<evidence type="ECO:0000259" key="5">
    <source>
        <dbReference type="PROSITE" id="PS51371"/>
    </source>
</evidence>
<feature type="domain" description="CBS" evidence="5">
    <location>
        <begin position="84"/>
        <end position="141"/>
    </location>
</feature>
<dbReference type="OMA" id="CAVRRMA"/>
<dbReference type="Gene3D" id="3.10.580.10">
    <property type="entry name" value="CBS-domain"/>
    <property type="match status" value="1"/>
</dbReference>
<dbReference type="SUPFAM" id="SSF54631">
    <property type="entry name" value="CBS-domain pair"/>
    <property type="match status" value="1"/>
</dbReference>
<keyword evidence="7" id="KW-1185">Reference proteome</keyword>
<dbReference type="EnsemblPlants" id="AUR62029355-RA">
    <property type="protein sequence ID" value="AUR62029355-RA:cds"/>
    <property type="gene ID" value="AUR62029355"/>
</dbReference>
<dbReference type="InterPro" id="IPR046342">
    <property type="entry name" value="CBS_dom_sf"/>
</dbReference>
<dbReference type="InterPro" id="IPR000644">
    <property type="entry name" value="CBS_dom"/>
</dbReference>
<dbReference type="PANTHER" id="PTHR13780:SF128">
    <property type="entry name" value="CBS DOMAIN-CONTAINING PROTEIN"/>
    <property type="match status" value="1"/>
</dbReference>
<evidence type="ECO:0000313" key="7">
    <source>
        <dbReference type="Proteomes" id="UP000596660"/>
    </source>
</evidence>
<protein>
    <recommendedName>
        <fullName evidence="5">CBS domain-containing protein</fullName>
    </recommendedName>
</protein>
<feature type="compositionally biased region" description="Low complexity" evidence="4">
    <location>
        <begin position="47"/>
        <end position="68"/>
    </location>
</feature>
<accession>A0A803MHA3</accession>
<keyword evidence="1" id="KW-0677">Repeat</keyword>
<dbReference type="InterPro" id="IPR050511">
    <property type="entry name" value="AMPK_gamma/SDS23_families"/>
</dbReference>
<name>A0A803MHA3_CHEQI</name>
<dbReference type="PROSITE" id="PS51371">
    <property type="entry name" value="CBS"/>
    <property type="match status" value="1"/>
</dbReference>
<dbReference type="Pfam" id="PF00571">
    <property type="entry name" value="CBS"/>
    <property type="match status" value="1"/>
</dbReference>
<evidence type="ECO:0000256" key="1">
    <source>
        <dbReference type="ARBA" id="ARBA00022737"/>
    </source>
</evidence>
<reference evidence="6" key="1">
    <citation type="journal article" date="2017" name="Nature">
        <title>The genome of Chenopodium quinoa.</title>
        <authorList>
            <person name="Jarvis D.E."/>
            <person name="Ho Y.S."/>
            <person name="Lightfoot D.J."/>
            <person name="Schmoeckel S.M."/>
            <person name="Li B."/>
            <person name="Borm T.J.A."/>
            <person name="Ohyanagi H."/>
            <person name="Mineta K."/>
            <person name="Michell C.T."/>
            <person name="Saber N."/>
            <person name="Kharbatia N.M."/>
            <person name="Rupper R.R."/>
            <person name="Sharp A.R."/>
            <person name="Dally N."/>
            <person name="Boughton B.A."/>
            <person name="Woo Y.H."/>
            <person name="Gao G."/>
            <person name="Schijlen E.G.W.M."/>
            <person name="Guo X."/>
            <person name="Momin A.A."/>
            <person name="Negrao S."/>
            <person name="Al-Babili S."/>
            <person name="Gehring C."/>
            <person name="Roessner U."/>
            <person name="Jung C."/>
            <person name="Murphy K."/>
            <person name="Arold S.T."/>
            <person name="Gojobori T."/>
            <person name="van der Linden C.G."/>
            <person name="van Loo E.N."/>
            <person name="Jellen E.N."/>
            <person name="Maughan P.J."/>
            <person name="Tester M."/>
        </authorList>
    </citation>
    <scope>NUCLEOTIDE SEQUENCE [LARGE SCALE GENOMIC DNA]</scope>
    <source>
        <strain evidence="6">cv. PI 614886</strain>
    </source>
</reference>
<reference evidence="6" key="2">
    <citation type="submission" date="2021-03" db="UniProtKB">
        <authorList>
            <consortium name="EnsemblPlants"/>
        </authorList>
    </citation>
    <scope>IDENTIFICATION</scope>
</reference>
<evidence type="ECO:0000256" key="4">
    <source>
        <dbReference type="SAM" id="MobiDB-lite"/>
    </source>
</evidence>
<dbReference type="PANTHER" id="PTHR13780">
    <property type="entry name" value="AMP-ACTIVATED PROTEIN KINASE, GAMMA REGULATORY SUBUNIT"/>
    <property type="match status" value="1"/>
</dbReference>
<dbReference type="AlphaFoldDB" id="A0A803MHA3"/>
<dbReference type="GO" id="GO:0005634">
    <property type="term" value="C:nucleus"/>
    <property type="evidence" value="ECO:0007669"/>
    <property type="project" value="TreeGrafter"/>
</dbReference>
<evidence type="ECO:0000256" key="3">
    <source>
        <dbReference type="PROSITE-ProRule" id="PRU00703"/>
    </source>
</evidence>
<sequence>MTLSSGDLMSYIDWGGPPEDIVSVMKAGLKEKKLEGLLELLGDEYSSYSSSASSSSDDESVSSSSSTSRLTRYNRSWSYSARLVRKAEAIVCHPKSSLVAVMIQAIAHRVNYVWVMEDDCGLVGMVTFRDMLEVFREYLASMVDEWGA</sequence>
<evidence type="ECO:0000256" key="2">
    <source>
        <dbReference type="ARBA" id="ARBA00023122"/>
    </source>
</evidence>
<dbReference type="GO" id="GO:0005737">
    <property type="term" value="C:cytoplasm"/>
    <property type="evidence" value="ECO:0007669"/>
    <property type="project" value="TreeGrafter"/>
</dbReference>
<proteinExistence type="predicted"/>
<evidence type="ECO:0000313" key="6">
    <source>
        <dbReference type="EnsemblPlants" id="AUR62029355-RA:cds"/>
    </source>
</evidence>
<feature type="region of interest" description="Disordered" evidence="4">
    <location>
        <begin position="47"/>
        <end position="71"/>
    </location>
</feature>
<keyword evidence="2 3" id="KW-0129">CBS domain</keyword>
<organism evidence="6 7">
    <name type="scientific">Chenopodium quinoa</name>
    <name type="common">Quinoa</name>
    <dbReference type="NCBI Taxonomy" id="63459"/>
    <lineage>
        <taxon>Eukaryota</taxon>
        <taxon>Viridiplantae</taxon>
        <taxon>Streptophyta</taxon>
        <taxon>Embryophyta</taxon>
        <taxon>Tracheophyta</taxon>
        <taxon>Spermatophyta</taxon>
        <taxon>Magnoliopsida</taxon>
        <taxon>eudicotyledons</taxon>
        <taxon>Gunneridae</taxon>
        <taxon>Pentapetalae</taxon>
        <taxon>Caryophyllales</taxon>
        <taxon>Chenopodiaceae</taxon>
        <taxon>Chenopodioideae</taxon>
        <taxon>Atripliceae</taxon>
        <taxon>Chenopodium</taxon>
    </lineage>
</organism>
<dbReference type="Gramene" id="AUR62029355-RA">
    <property type="protein sequence ID" value="AUR62029355-RA:cds"/>
    <property type="gene ID" value="AUR62029355"/>
</dbReference>